<accession>A0A1I7XSY4</accession>
<dbReference type="GO" id="GO:0008033">
    <property type="term" value="P:tRNA processing"/>
    <property type="evidence" value="ECO:0007669"/>
    <property type="project" value="UniProtKB-KW"/>
</dbReference>
<evidence type="ECO:0000256" key="4">
    <source>
        <dbReference type="ARBA" id="ARBA00036943"/>
    </source>
</evidence>
<comment type="catalytic activity">
    <reaction evidence="4">
        <text>a uridine in tRNA = a pseudouridine in tRNA</text>
        <dbReference type="Rhea" id="RHEA:54572"/>
        <dbReference type="Rhea" id="RHEA-COMP:13339"/>
        <dbReference type="Rhea" id="RHEA-COMP:13934"/>
        <dbReference type="ChEBI" id="CHEBI:65314"/>
        <dbReference type="ChEBI" id="CHEBI:65315"/>
    </reaction>
</comment>
<keyword evidence="2" id="KW-0819">tRNA processing</keyword>
<dbReference type="GO" id="GO:0003723">
    <property type="term" value="F:RNA binding"/>
    <property type="evidence" value="ECO:0007669"/>
    <property type="project" value="InterPro"/>
</dbReference>
<organism evidence="7 8">
    <name type="scientific">Heterorhabditis bacteriophora</name>
    <name type="common">Entomopathogenic nematode worm</name>
    <dbReference type="NCBI Taxonomy" id="37862"/>
    <lineage>
        <taxon>Eukaryota</taxon>
        <taxon>Metazoa</taxon>
        <taxon>Ecdysozoa</taxon>
        <taxon>Nematoda</taxon>
        <taxon>Chromadorea</taxon>
        <taxon>Rhabditida</taxon>
        <taxon>Rhabditina</taxon>
        <taxon>Rhabditomorpha</taxon>
        <taxon>Strongyloidea</taxon>
        <taxon>Heterorhabditidae</taxon>
        <taxon>Heterorhabditis</taxon>
    </lineage>
</organism>
<dbReference type="InterPro" id="IPR011760">
    <property type="entry name" value="PsdUridine_synth_TruD_insert"/>
</dbReference>
<dbReference type="NCBIfam" id="TIGR00094">
    <property type="entry name" value="tRNA_TruD_broad"/>
    <property type="match status" value="1"/>
</dbReference>
<dbReference type="Gene3D" id="3.30.2350.20">
    <property type="entry name" value="TruD, catalytic domain"/>
    <property type="match status" value="2"/>
</dbReference>
<evidence type="ECO:0000256" key="1">
    <source>
        <dbReference type="ARBA" id="ARBA00007953"/>
    </source>
</evidence>
<evidence type="ECO:0000256" key="2">
    <source>
        <dbReference type="ARBA" id="ARBA00022694"/>
    </source>
</evidence>
<feature type="region of interest" description="Disordered" evidence="5">
    <location>
        <begin position="846"/>
        <end position="872"/>
    </location>
</feature>
<dbReference type="PANTHER" id="PTHR13326">
    <property type="entry name" value="TRNA PSEUDOURIDINE SYNTHASE D"/>
    <property type="match status" value="1"/>
</dbReference>
<evidence type="ECO:0000313" key="8">
    <source>
        <dbReference type="WBParaSite" id="Hba_20445"/>
    </source>
</evidence>
<dbReference type="PROSITE" id="PS01268">
    <property type="entry name" value="UPF0024"/>
    <property type="match status" value="1"/>
</dbReference>
<reference evidence="8" key="1">
    <citation type="submission" date="2016-11" db="UniProtKB">
        <authorList>
            <consortium name="WormBaseParasite"/>
        </authorList>
    </citation>
    <scope>IDENTIFICATION</scope>
</reference>
<dbReference type="PROSITE" id="PS50984">
    <property type="entry name" value="TRUD"/>
    <property type="match status" value="1"/>
</dbReference>
<sequence>METDYGISQYIGDRSISIPCVLKELYTDFVVQEILADQTVLRIATPTEIFAGMKEEEDKGVDSQVDVPSHIKPDDLARIDAMSSNSRPITISIEGLSKDERKGMHDFIRRRYQGKLSSETKLNLFEISYCGVNSKCRKRKRWSTQNPDNCHFTMAKENKDTSYALGVIAKFLNIPVTYFRTHGIKDRRAVTAQRVSCNRIEKERIMSLNSRLRDILVYDFVYKDEEVKIGGHWGNRFSIVLRNIPTNKQTLLEDRMREWMTHGFINYFGTQRFGSCDTNTAIVGKLILQRKWESAVRLILSNEHMPGYLGTVGNAVRCWNETGNAQQALRQLKGSQAYASIEATIFKCLSKGGTWQKLNTLFIQCITESLPRNLRSLYVHAYQSLLWNIIVSRRISERGIVVCSDDLGSDGRPLPSSASLFDIYVPLPGDNSFYSNYAADWYTEILSGDLLTNNSFSSLEDRFALGESIRPMLICPGNVQWQFIQYSDPKSYLQDGIATRSISEEDMKGERLALKVQFNLPAGAYATVALRQITGTDMSKKSMKIQLTYIKAMCCEEVQDIDYQTNPDNPSVKCDCLEPSSTVSKPDNQSEFNTSLEHNIKYYEENITSFKNRIVRTLQDFMVDSGYSNNCLQSWNSPVSIGVELQFEKLSRGNLPIISILVTILIYPSPSAVINVSKIIDNSRHFLPSFSIYQSNINDSVANGMGKALTSSEILDLKRYLWGKVLVGYSKLFMWKNMLKHNENNERSELQGYYFFNLRYLGSIAPALLLYFLKFQPSGIFINGPFPYSPGTYPQPTSPFSSPFQPIPNPFRPLSPTCRLRRFSLYKFTSDYLSFSDPLNPFHPSRELLPSRPERPSGPRIFPPNRWDDNII</sequence>
<feature type="domain" description="TRUD" evidence="6">
    <location>
        <begin position="263"/>
        <end position="475"/>
    </location>
</feature>
<dbReference type="InterPro" id="IPR042214">
    <property type="entry name" value="TruD_catalytic"/>
</dbReference>
<dbReference type="AlphaFoldDB" id="A0A1I7XSY4"/>
<dbReference type="PANTHER" id="PTHR13326:SF31">
    <property type="entry name" value="PSEUDOURIDYLATE SYNTHASE 7 HOMOLOG"/>
    <property type="match status" value="1"/>
</dbReference>
<evidence type="ECO:0000259" key="6">
    <source>
        <dbReference type="PROSITE" id="PS50984"/>
    </source>
</evidence>
<protein>
    <submittedName>
        <fullName evidence="8">TRUD domain-containing protein</fullName>
    </submittedName>
</protein>
<proteinExistence type="inferred from homology"/>
<dbReference type="InterPro" id="IPR020103">
    <property type="entry name" value="PsdUridine_synth_cat_dom_sf"/>
</dbReference>
<evidence type="ECO:0000313" key="7">
    <source>
        <dbReference type="Proteomes" id="UP000095283"/>
    </source>
</evidence>
<dbReference type="SUPFAM" id="SSF55120">
    <property type="entry name" value="Pseudouridine synthase"/>
    <property type="match status" value="1"/>
</dbReference>
<dbReference type="WBParaSite" id="Hba_20445">
    <property type="protein sequence ID" value="Hba_20445"/>
    <property type="gene ID" value="Hba_20445"/>
</dbReference>
<dbReference type="Proteomes" id="UP000095283">
    <property type="component" value="Unplaced"/>
</dbReference>
<name>A0A1I7XSY4_HETBA</name>
<keyword evidence="7" id="KW-1185">Reference proteome</keyword>
<dbReference type="InterPro" id="IPR020119">
    <property type="entry name" value="PsdUridine_synth_TruD_CS"/>
</dbReference>
<dbReference type="GO" id="GO:0001522">
    <property type="term" value="P:pseudouridine synthesis"/>
    <property type="evidence" value="ECO:0007669"/>
    <property type="project" value="InterPro"/>
</dbReference>
<evidence type="ECO:0000256" key="3">
    <source>
        <dbReference type="ARBA" id="ARBA00023235"/>
    </source>
</evidence>
<dbReference type="GO" id="GO:0009982">
    <property type="term" value="F:pseudouridine synthase activity"/>
    <property type="evidence" value="ECO:0007669"/>
    <property type="project" value="InterPro"/>
</dbReference>
<dbReference type="GO" id="GO:0005634">
    <property type="term" value="C:nucleus"/>
    <property type="evidence" value="ECO:0007669"/>
    <property type="project" value="TreeGrafter"/>
</dbReference>
<keyword evidence="3" id="KW-0413">Isomerase</keyword>
<dbReference type="InterPro" id="IPR001656">
    <property type="entry name" value="PsdUridine_synth_TruD"/>
</dbReference>
<dbReference type="Pfam" id="PF01142">
    <property type="entry name" value="TruD"/>
    <property type="match status" value="1"/>
</dbReference>
<comment type="similarity">
    <text evidence="1">Belongs to the pseudouridine synthase TruD family.</text>
</comment>
<dbReference type="CDD" id="cd02576">
    <property type="entry name" value="PseudoU_synth_ScPUS7"/>
    <property type="match status" value="1"/>
</dbReference>
<evidence type="ECO:0000256" key="5">
    <source>
        <dbReference type="SAM" id="MobiDB-lite"/>
    </source>
</evidence>